<keyword evidence="3 7" id="KW-0808">Transferase</keyword>
<comment type="catalytic activity">
    <reaction evidence="5">
        <text>glycyl-tRNA(Gly) + acetyl-CoA = N-acetylglycyl-tRNA(Gly) + CoA + H(+)</text>
        <dbReference type="Rhea" id="RHEA:81867"/>
        <dbReference type="Rhea" id="RHEA-COMP:9683"/>
        <dbReference type="Rhea" id="RHEA-COMP:19766"/>
        <dbReference type="ChEBI" id="CHEBI:15378"/>
        <dbReference type="ChEBI" id="CHEBI:57287"/>
        <dbReference type="ChEBI" id="CHEBI:57288"/>
        <dbReference type="ChEBI" id="CHEBI:78522"/>
        <dbReference type="ChEBI" id="CHEBI:232036"/>
    </reaction>
</comment>
<dbReference type="EMBL" id="VWGP01000005">
    <property type="protein sequence ID" value="KAA4538468.1"/>
    <property type="molecule type" value="Genomic_DNA"/>
</dbReference>
<evidence type="ECO:0000256" key="1">
    <source>
        <dbReference type="ARBA" id="ARBA00022491"/>
    </source>
</evidence>
<dbReference type="InterPro" id="IPR000182">
    <property type="entry name" value="GNAT_dom"/>
</dbReference>
<dbReference type="InterPro" id="IPR016181">
    <property type="entry name" value="Acyl_CoA_acyltransferase"/>
</dbReference>
<evidence type="ECO:0000256" key="2">
    <source>
        <dbReference type="ARBA" id="ARBA00022649"/>
    </source>
</evidence>
<evidence type="ECO:0000313" key="8">
    <source>
        <dbReference type="Proteomes" id="UP000478493"/>
    </source>
</evidence>
<dbReference type="Pfam" id="PF13508">
    <property type="entry name" value="Acetyltransf_7"/>
    <property type="match status" value="1"/>
</dbReference>
<dbReference type="RefSeq" id="WP_130060873.1">
    <property type="nucleotide sequence ID" value="NZ_JAHYNK010000005.1"/>
</dbReference>
<gene>
    <name evidence="7" type="ORF">F3B85_09535</name>
</gene>
<dbReference type="Proteomes" id="UP000478493">
    <property type="component" value="Unassembled WGS sequence"/>
</dbReference>
<name>A0A5M5M9Q9_BACOV</name>
<feature type="domain" description="N-acetyltransferase" evidence="6">
    <location>
        <begin position="108"/>
        <end position="170"/>
    </location>
</feature>
<accession>A0A5M5M9Q9</accession>
<evidence type="ECO:0000256" key="4">
    <source>
        <dbReference type="ARBA" id="ARBA00023315"/>
    </source>
</evidence>
<dbReference type="SUPFAM" id="SSF55729">
    <property type="entry name" value="Acyl-CoA N-acyltransferases (Nat)"/>
    <property type="match status" value="1"/>
</dbReference>
<evidence type="ECO:0000256" key="3">
    <source>
        <dbReference type="ARBA" id="ARBA00022679"/>
    </source>
</evidence>
<evidence type="ECO:0000313" key="7">
    <source>
        <dbReference type="EMBL" id="KAA4538468.1"/>
    </source>
</evidence>
<dbReference type="Gene3D" id="3.40.630.30">
    <property type="match status" value="1"/>
</dbReference>
<evidence type="ECO:0000259" key="6">
    <source>
        <dbReference type="Pfam" id="PF13508"/>
    </source>
</evidence>
<dbReference type="PANTHER" id="PTHR36449:SF1">
    <property type="entry name" value="ACETYLTRANSFERASE"/>
    <property type="match status" value="1"/>
</dbReference>
<dbReference type="AlphaFoldDB" id="A0A5M5M9Q9"/>
<dbReference type="PANTHER" id="PTHR36449">
    <property type="entry name" value="ACETYLTRANSFERASE-RELATED"/>
    <property type="match status" value="1"/>
</dbReference>
<organism evidence="7 8">
    <name type="scientific">Bacteroides ovatus</name>
    <dbReference type="NCBI Taxonomy" id="28116"/>
    <lineage>
        <taxon>Bacteria</taxon>
        <taxon>Pseudomonadati</taxon>
        <taxon>Bacteroidota</taxon>
        <taxon>Bacteroidia</taxon>
        <taxon>Bacteroidales</taxon>
        <taxon>Bacteroidaceae</taxon>
        <taxon>Bacteroides</taxon>
    </lineage>
</organism>
<sequence>MAEKTQFSDIDISINKLLREDLKQVLSFSCGCEELDKFFHEEIYLCSKHHHVSAYCAKSVHNNEIVAIFTLANDSVVIDNIEDKEEFILESKAKISDEYISTFERQTSFPAINIGHLGVHKDMQSKGIGEQILDLVLYTFINYNTSGCQFITVDSLNNPRTNKFYAKNGFLNQTDSDKYSSTRRMYLPIQLFASQEETE</sequence>
<proteinExistence type="predicted"/>
<comment type="caution">
    <text evidence="7">The sequence shown here is derived from an EMBL/GenBank/DDBJ whole genome shotgun (WGS) entry which is preliminary data.</text>
</comment>
<keyword evidence="1" id="KW-0678">Repressor</keyword>
<evidence type="ECO:0000256" key="5">
    <source>
        <dbReference type="ARBA" id="ARBA00049880"/>
    </source>
</evidence>
<keyword evidence="2" id="KW-1277">Toxin-antitoxin system</keyword>
<dbReference type="CDD" id="cd04301">
    <property type="entry name" value="NAT_SF"/>
    <property type="match status" value="1"/>
</dbReference>
<protein>
    <submittedName>
        <fullName evidence="7">GNAT family N-acetyltransferase</fullName>
    </submittedName>
</protein>
<reference evidence="7 8" key="1">
    <citation type="journal article" date="2019" name="Nat. Med.">
        <title>A library of human gut bacterial isolates paired with longitudinal multiomics data enables mechanistic microbiome research.</title>
        <authorList>
            <person name="Poyet M."/>
            <person name="Groussin M."/>
            <person name="Gibbons S.M."/>
            <person name="Avila-Pacheco J."/>
            <person name="Jiang X."/>
            <person name="Kearney S.M."/>
            <person name="Perrotta A.R."/>
            <person name="Berdy B."/>
            <person name="Zhao S."/>
            <person name="Lieberman T.D."/>
            <person name="Swanson P.K."/>
            <person name="Smith M."/>
            <person name="Roesemann S."/>
            <person name="Alexander J.E."/>
            <person name="Rich S.A."/>
            <person name="Livny J."/>
            <person name="Vlamakis H."/>
            <person name="Clish C."/>
            <person name="Bullock K."/>
            <person name="Deik A."/>
            <person name="Scott J."/>
            <person name="Pierce K.A."/>
            <person name="Xavier R.J."/>
            <person name="Alm E.J."/>
        </authorList>
    </citation>
    <scope>NUCLEOTIDE SEQUENCE [LARGE SCALE GENOMIC DNA]</scope>
    <source>
        <strain evidence="7 8">BIOML-A41</strain>
    </source>
</reference>
<keyword evidence="4" id="KW-0012">Acyltransferase</keyword>
<dbReference type="GO" id="GO:0016747">
    <property type="term" value="F:acyltransferase activity, transferring groups other than amino-acyl groups"/>
    <property type="evidence" value="ECO:0007669"/>
    <property type="project" value="InterPro"/>
</dbReference>